<keyword evidence="8" id="KW-1185">Reference proteome</keyword>
<evidence type="ECO:0000256" key="2">
    <source>
        <dbReference type="ARBA" id="ARBA00004496"/>
    </source>
</evidence>
<evidence type="ECO:0000313" key="9">
    <source>
        <dbReference type="RefSeq" id="XP_017872983.1"/>
    </source>
</evidence>
<sequence length="112" mass="13300">MMSSLLNNVLAEDCRNQWSMSRPLLVLILLYEDFYRSLKESIIRGQPIEKQQTMAQWFEDLMLGIERNVSSKNKEKFTQNLSTFRRDVANLPKSTTYSTGMYKIFKIKEIYF</sequence>
<accession>A0ABM1Q0J7</accession>
<dbReference type="GeneID" id="108620591"/>
<dbReference type="Proteomes" id="UP000694904">
    <property type="component" value="Unplaced"/>
</dbReference>
<evidence type="ECO:0000256" key="5">
    <source>
        <dbReference type="ARBA" id="ARBA00022490"/>
    </source>
</evidence>
<keyword evidence="7" id="KW-0539">Nucleus</keyword>
<evidence type="ECO:0000256" key="1">
    <source>
        <dbReference type="ARBA" id="ARBA00004123"/>
    </source>
</evidence>
<name>A0ABM1Q0J7_DROAR</name>
<keyword evidence="4" id="KW-0813">Transport</keyword>
<gene>
    <name evidence="9" type="primary">LOC108620591</name>
</gene>
<proteinExistence type="inferred from homology"/>
<keyword evidence="6" id="KW-0653">Protein transport</keyword>
<reference evidence="9" key="1">
    <citation type="submission" date="2025-08" db="UniProtKB">
        <authorList>
            <consortium name="RefSeq"/>
        </authorList>
    </citation>
    <scope>IDENTIFICATION</scope>
    <source>
        <tissue evidence="9">Whole organism</tissue>
    </source>
</reference>
<evidence type="ECO:0000256" key="6">
    <source>
        <dbReference type="ARBA" id="ARBA00022927"/>
    </source>
</evidence>
<dbReference type="RefSeq" id="XP_017872983.1">
    <property type="nucleotide sequence ID" value="XM_018017494.1"/>
</dbReference>
<organism evidence="8 9">
    <name type="scientific">Drosophila arizonae</name>
    <name type="common">Fruit fly</name>
    <dbReference type="NCBI Taxonomy" id="7263"/>
    <lineage>
        <taxon>Eukaryota</taxon>
        <taxon>Metazoa</taxon>
        <taxon>Ecdysozoa</taxon>
        <taxon>Arthropoda</taxon>
        <taxon>Hexapoda</taxon>
        <taxon>Insecta</taxon>
        <taxon>Pterygota</taxon>
        <taxon>Neoptera</taxon>
        <taxon>Endopterygota</taxon>
        <taxon>Diptera</taxon>
        <taxon>Brachycera</taxon>
        <taxon>Muscomorpha</taxon>
        <taxon>Ephydroidea</taxon>
        <taxon>Drosophilidae</taxon>
        <taxon>Drosophila</taxon>
    </lineage>
</organism>
<comment type="similarity">
    <text evidence="3">Belongs to the exportin family.</text>
</comment>
<evidence type="ECO:0000313" key="8">
    <source>
        <dbReference type="Proteomes" id="UP000694904"/>
    </source>
</evidence>
<dbReference type="PANTHER" id="PTHR12596">
    <property type="entry name" value="EXPORTIN 4,7-RELATED"/>
    <property type="match status" value="1"/>
</dbReference>
<dbReference type="InterPro" id="IPR044189">
    <property type="entry name" value="XPO4/7-like"/>
</dbReference>
<protein>
    <submittedName>
        <fullName evidence="9">Ran-binding protein 16-like</fullName>
    </submittedName>
</protein>
<dbReference type="PANTHER" id="PTHR12596:SF2">
    <property type="entry name" value="EXPORTIN-7 ISOFORM X1"/>
    <property type="match status" value="1"/>
</dbReference>
<comment type="subcellular location">
    <subcellularLocation>
        <location evidence="2">Cytoplasm</location>
    </subcellularLocation>
    <subcellularLocation>
        <location evidence="1">Nucleus</location>
    </subcellularLocation>
</comment>
<evidence type="ECO:0000256" key="3">
    <source>
        <dbReference type="ARBA" id="ARBA00009466"/>
    </source>
</evidence>
<evidence type="ECO:0000256" key="7">
    <source>
        <dbReference type="ARBA" id="ARBA00023242"/>
    </source>
</evidence>
<keyword evidence="5" id="KW-0963">Cytoplasm</keyword>
<evidence type="ECO:0000256" key="4">
    <source>
        <dbReference type="ARBA" id="ARBA00022448"/>
    </source>
</evidence>